<keyword evidence="3" id="KW-1185">Reference proteome</keyword>
<keyword evidence="1" id="KW-0472">Membrane</keyword>
<evidence type="ECO:0000256" key="1">
    <source>
        <dbReference type="SAM" id="Phobius"/>
    </source>
</evidence>
<protein>
    <submittedName>
        <fullName evidence="2">DUF2809 domain-containing protein</fullName>
    </submittedName>
</protein>
<organism evidence="2 3">
    <name type="scientific">Mucilaginibacter humi</name>
    <dbReference type="NCBI Taxonomy" id="2732510"/>
    <lineage>
        <taxon>Bacteria</taxon>
        <taxon>Pseudomonadati</taxon>
        <taxon>Bacteroidota</taxon>
        <taxon>Sphingobacteriia</taxon>
        <taxon>Sphingobacteriales</taxon>
        <taxon>Sphingobacteriaceae</taxon>
        <taxon>Mucilaginibacter</taxon>
    </lineage>
</organism>
<accession>A0ABX1W3N9</accession>
<evidence type="ECO:0000313" key="3">
    <source>
        <dbReference type="Proteomes" id="UP000566071"/>
    </source>
</evidence>
<proteinExistence type="predicted"/>
<feature type="transmembrane region" description="Helical" evidence="1">
    <location>
        <begin position="38"/>
        <end position="68"/>
    </location>
</feature>
<reference evidence="2 3" key="1">
    <citation type="submission" date="2020-05" db="EMBL/GenBank/DDBJ databases">
        <authorList>
            <person name="Khan S.A."/>
            <person name="Jeon C.O."/>
            <person name="Chun B.H."/>
        </authorList>
    </citation>
    <scope>NUCLEOTIDE SEQUENCE [LARGE SCALE GENOMIC DNA]</scope>
    <source>
        <strain evidence="2 3">S1162</strain>
    </source>
</reference>
<gene>
    <name evidence="2" type="ORF">HK413_13695</name>
</gene>
<name>A0ABX1W3N9_9SPHI</name>
<dbReference type="InterPro" id="IPR021257">
    <property type="entry name" value="DUF2809"/>
</dbReference>
<dbReference type="RefSeq" id="WP_175270507.1">
    <property type="nucleotide sequence ID" value="NZ_JABFCR010000073.1"/>
</dbReference>
<evidence type="ECO:0000313" key="2">
    <source>
        <dbReference type="EMBL" id="NNU34841.1"/>
    </source>
</evidence>
<sequence>MIQFSTSYFMLTGWLFFIELLIGRYLHDAFIRPYGGDFLVVILIYCFVKTFINTPVIKTALGVLVFAYPVELTQYFHLVNLLGWQNSKTACLLMGTSFSFIDLLTYTLGVLFIIAAEKLLNNEQPLRLKS</sequence>
<feature type="transmembrane region" description="Helical" evidence="1">
    <location>
        <begin position="103"/>
        <end position="120"/>
    </location>
</feature>
<dbReference type="Proteomes" id="UP000566071">
    <property type="component" value="Unassembled WGS sequence"/>
</dbReference>
<comment type="caution">
    <text evidence="2">The sequence shown here is derived from an EMBL/GenBank/DDBJ whole genome shotgun (WGS) entry which is preliminary data.</text>
</comment>
<dbReference type="EMBL" id="JABFCR010000073">
    <property type="protein sequence ID" value="NNU34841.1"/>
    <property type="molecule type" value="Genomic_DNA"/>
</dbReference>
<feature type="transmembrane region" description="Helical" evidence="1">
    <location>
        <begin position="6"/>
        <end position="26"/>
    </location>
</feature>
<keyword evidence="1" id="KW-0812">Transmembrane</keyword>
<dbReference type="Pfam" id="PF10990">
    <property type="entry name" value="DUF2809"/>
    <property type="match status" value="1"/>
</dbReference>
<keyword evidence="1" id="KW-1133">Transmembrane helix</keyword>